<organism evidence="1 2">
    <name type="scientific">Iris pallida</name>
    <name type="common">Sweet iris</name>
    <dbReference type="NCBI Taxonomy" id="29817"/>
    <lineage>
        <taxon>Eukaryota</taxon>
        <taxon>Viridiplantae</taxon>
        <taxon>Streptophyta</taxon>
        <taxon>Embryophyta</taxon>
        <taxon>Tracheophyta</taxon>
        <taxon>Spermatophyta</taxon>
        <taxon>Magnoliopsida</taxon>
        <taxon>Liliopsida</taxon>
        <taxon>Asparagales</taxon>
        <taxon>Iridaceae</taxon>
        <taxon>Iridoideae</taxon>
        <taxon>Irideae</taxon>
        <taxon>Iris</taxon>
    </lineage>
</organism>
<keyword evidence="2" id="KW-1185">Reference proteome</keyword>
<reference evidence="1" key="1">
    <citation type="journal article" date="2023" name="GigaByte">
        <title>Genome assembly of the bearded iris, Iris pallida Lam.</title>
        <authorList>
            <person name="Bruccoleri R.E."/>
            <person name="Oakeley E.J."/>
            <person name="Faust A.M.E."/>
            <person name="Altorfer M."/>
            <person name="Dessus-Babus S."/>
            <person name="Burckhardt D."/>
            <person name="Oertli M."/>
            <person name="Naumann U."/>
            <person name="Petersen F."/>
            <person name="Wong J."/>
        </authorList>
    </citation>
    <scope>NUCLEOTIDE SEQUENCE</scope>
    <source>
        <strain evidence="1">GSM-AAB239-AS_SAM_17_03QT</strain>
    </source>
</reference>
<gene>
    <name evidence="1" type="ORF">M6B38_383635</name>
</gene>
<comment type="caution">
    <text evidence="1">The sequence shown here is derived from an EMBL/GenBank/DDBJ whole genome shotgun (WGS) entry which is preliminary data.</text>
</comment>
<dbReference type="Proteomes" id="UP001140949">
    <property type="component" value="Unassembled WGS sequence"/>
</dbReference>
<sequence>MGAADGDSRSGTVRGLDDGEAAQFIWSTVAQELRRRHELQGQPISLFGTRLEGLALCSKSGAKLNEVMVRLLYQSRRADLEEKRWFHD</sequence>
<reference evidence="1" key="2">
    <citation type="submission" date="2023-04" db="EMBL/GenBank/DDBJ databases">
        <authorList>
            <person name="Bruccoleri R.E."/>
            <person name="Oakeley E.J."/>
            <person name="Faust A.-M."/>
            <person name="Dessus-Babus S."/>
            <person name="Altorfer M."/>
            <person name="Burckhardt D."/>
            <person name="Oertli M."/>
            <person name="Naumann U."/>
            <person name="Petersen F."/>
            <person name="Wong J."/>
        </authorList>
    </citation>
    <scope>NUCLEOTIDE SEQUENCE</scope>
    <source>
        <strain evidence="1">GSM-AAB239-AS_SAM_17_03QT</strain>
        <tissue evidence="1">Leaf</tissue>
    </source>
</reference>
<evidence type="ECO:0000313" key="1">
    <source>
        <dbReference type="EMBL" id="KAJ6823417.1"/>
    </source>
</evidence>
<accession>A0AAX6G4X8</accession>
<name>A0AAX6G4X8_IRIPA</name>
<dbReference type="EMBL" id="JANAVB010022945">
    <property type="protein sequence ID" value="KAJ6823417.1"/>
    <property type="molecule type" value="Genomic_DNA"/>
</dbReference>
<protein>
    <submittedName>
        <fullName evidence="1">Uncharacterized protein</fullName>
    </submittedName>
</protein>
<dbReference type="AlphaFoldDB" id="A0AAX6G4X8"/>
<proteinExistence type="predicted"/>
<evidence type="ECO:0000313" key="2">
    <source>
        <dbReference type="Proteomes" id="UP001140949"/>
    </source>
</evidence>